<dbReference type="SUPFAM" id="SSF56112">
    <property type="entry name" value="Protein kinase-like (PK-like)"/>
    <property type="match status" value="1"/>
</dbReference>
<sequence>MQRSSLYNCIAYCLDQDKFHLIRLNAKFGTNVNPSLVSAILGPPPLKLIKRGKRSAEWFDTDGNWLEPDESDPERLSLLPPSSLEAMEENLEGKDKELFLNFIRSMLQWEPEKRKTARELLSDPWLSREKTVYSYS</sequence>
<gene>
    <name evidence="1" type="ORF">VE01_04008</name>
</gene>
<dbReference type="GeneID" id="28837394"/>
<dbReference type="AlphaFoldDB" id="A0A1B8GQ93"/>
<keyword evidence="2" id="KW-1185">Reference proteome</keyword>
<organism evidence="1 2">
    <name type="scientific">Pseudogymnoascus verrucosus</name>
    <dbReference type="NCBI Taxonomy" id="342668"/>
    <lineage>
        <taxon>Eukaryota</taxon>
        <taxon>Fungi</taxon>
        <taxon>Dikarya</taxon>
        <taxon>Ascomycota</taxon>
        <taxon>Pezizomycotina</taxon>
        <taxon>Leotiomycetes</taxon>
        <taxon>Thelebolales</taxon>
        <taxon>Thelebolaceae</taxon>
        <taxon>Pseudogymnoascus</taxon>
    </lineage>
</organism>
<dbReference type="EMBL" id="KV460219">
    <property type="protein sequence ID" value="OBT98009.1"/>
    <property type="molecule type" value="Genomic_DNA"/>
</dbReference>
<name>A0A1B8GQ93_9PEZI</name>
<dbReference type="RefSeq" id="XP_018131742.1">
    <property type="nucleotide sequence ID" value="XM_018273486.2"/>
</dbReference>
<dbReference type="Gene3D" id="1.10.510.10">
    <property type="entry name" value="Transferase(Phosphotransferase) domain 1"/>
    <property type="match status" value="1"/>
</dbReference>
<reference evidence="2" key="2">
    <citation type="journal article" date="2018" name="Nat. Commun.">
        <title>Extreme sensitivity to ultraviolet light in the fungal pathogen causing white-nose syndrome of bats.</title>
        <authorList>
            <person name="Palmer J.M."/>
            <person name="Drees K.P."/>
            <person name="Foster J.T."/>
            <person name="Lindner D.L."/>
        </authorList>
    </citation>
    <scope>NUCLEOTIDE SEQUENCE [LARGE SCALE GENOMIC DNA]</scope>
    <source>
        <strain evidence="2">UAMH 10579</strain>
    </source>
</reference>
<protein>
    <recommendedName>
        <fullName evidence="3">Protein kinase domain-containing protein</fullName>
    </recommendedName>
</protein>
<evidence type="ECO:0000313" key="1">
    <source>
        <dbReference type="EMBL" id="OBT98009.1"/>
    </source>
</evidence>
<dbReference type="STRING" id="342668.A0A1B8GQ93"/>
<evidence type="ECO:0008006" key="3">
    <source>
        <dbReference type="Google" id="ProtNLM"/>
    </source>
</evidence>
<proteinExistence type="predicted"/>
<evidence type="ECO:0000313" key="2">
    <source>
        <dbReference type="Proteomes" id="UP000091956"/>
    </source>
</evidence>
<reference evidence="1 2" key="1">
    <citation type="submission" date="2016-03" db="EMBL/GenBank/DDBJ databases">
        <title>Comparative genomics of Pseudogymnoascus destructans, the fungus causing white-nose syndrome of bats.</title>
        <authorList>
            <person name="Palmer J.M."/>
            <person name="Drees K.P."/>
            <person name="Foster J.T."/>
            <person name="Lindner D.L."/>
        </authorList>
    </citation>
    <scope>NUCLEOTIDE SEQUENCE [LARGE SCALE GENOMIC DNA]</scope>
    <source>
        <strain evidence="1 2">UAMH 10579</strain>
    </source>
</reference>
<dbReference type="InterPro" id="IPR011009">
    <property type="entry name" value="Kinase-like_dom_sf"/>
</dbReference>
<accession>A0A1B8GQ93</accession>
<dbReference type="Proteomes" id="UP000091956">
    <property type="component" value="Unassembled WGS sequence"/>
</dbReference>